<dbReference type="SUPFAM" id="SSF53738">
    <property type="entry name" value="Phosphoglucomutase, first 3 domains"/>
    <property type="match status" value="1"/>
</dbReference>
<evidence type="ECO:0000256" key="2">
    <source>
        <dbReference type="ARBA" id="ARBA00022842"/>
    </source>
</evidence>
<dbReference type="EMBL" id="BARW01037480">
    <property type="protein sequence ID" value="GAJ24699.1"/>
    <property type="molecule type" value="Genomic_DNA"/>
</dbReference>
<accession>X1V4Q7</accession>
<protein>
    <recommendedName>
        <fullName evidence="4">Alpha-D-phosphohexomutase alpha/beta/alpha domain-containing protein</fullName>
    </recommendedName>
</protein>
<keyword evidence="1" id="KW-0479">Metal-binding</keyword>
<dbReference type="InterPro" id="IPR005846">
    <property type="entry name" value="A-D-PHexomutase_a/b/a-III"/>
</dbReference>
<dbReference type="PANTHER" id="PTHR22573:SF2">
    <property type="entry name" value="PHOSPHOGLUCOMUTASE"/>
    <property type="match status" value="1"/>
</dbReference>
<dbReference type="InterPro" id="IPR016055">
    <property type="entry name" value="A-D-PHexomutase_a/b/a-I/II/III"/>
</dbReference>
<proteinExistence type="predicted"/>
<dbReference type="Pfam" id="PF02880">
    <property type="entry name" value="PGM_PMM_III"/>
    <property type="match status" value="1"/>
</dbReference>
<sequence length="163" mass="18230">RLGIMDEEGRFLTQLQVFALLALYMLEIRGERGSMVKTITTTSMLHRLGEIFEVPVYETLVGFKYVAPIMLAENALIGGEESGGYGFRGHIPERDGILSGLYFLDLMTKTGKTPSQLIDYLYSKVGPHYYQRVDVEFPEGERQVHTWGQPLSSAWPGGAHSGQ</sequence>
<evidence type="ECO:0000313" key="5">
    <source>
        <dbReference type="EMBL" id="GAJ24699.1"/>
    </source>
</evidence>
<evidence type="ECO:0000256" key="1">
    <source>
        <dbReference type="ARBA" id="ARBA00022723"/>
    </source>
</evidence>
<name>X1V4Q7_9ZZZZ</name>
<organism evidence="5">
    <name type="scientific">marine sediment metagenome</name>
    <dbReference type="NCBI Taxonomy" id="412755"/>
    <lineage>
        <taxon>unclassified sequences</taxon>
        <taxon>metagenomes</taxon>
        <taxon>ecological metagenomes</taxon>
    </lineage>
</organism>
<keyword evidence="3" id="KW-0413">Isomerase</keyword>
<dbReference type="InterPro" id="IPR045244">
    <property type="entry name" value="PGM"/>
</dbReference>
<dbReference type="PANTHER" id="PTHR22573">
    <property type="entry name" value="PHOSPHOHEXOMUTASE FAMILY MEMBER"/>
    <property type="match status" value="1"/>
</dbReference>
<dbReference type="GO" id="GO:0004614">
    <property type="term" value="F:phosphoglucomutase activity"/>
    <property type="evidence" value="ECO:0007669"/>
    <property type="project" value="InterPro"/>
</dbReference>
<evidence type="ECO:0000256" key="3">
    <source>
        <dbReference type="ARBA" id="ARBA00023235"/>
    </source>
</evidence>
<gene>
    <name evidence="5" type="ORF">S12H4_57851</name>
</gene>
<reference evidence="5" key="1">
    <citation type="journal article" date="2014" name="Front. Microbiol.">
        <title>High frequency of phylogenetically diverse reductive dehalogenase-homologous genes in deep subseafloor sedimentary metagenomes.</title>
        <authorList>
            <person name="Kawai M."/>
            <person name="Futagami T."/>
            <person name="Toyoda A."/>
            <person name="Takaki Y."/>
            <person name="Nishi S."/>
            <person name="Hori S."/>
            <person name="Arai W."/>
            <person name="Tsubouchi T."/>
            <person name="Morono Y."/>
            <person name="Uchiyama I."/>
            <person name="Ito T."/>
            <person name="Fujiyama A."/>
            <person name="Inagaki F."/>
            <person name="Takami H."/>
        </authorList>
    </citation>
    <scope>NUCLEOTIDE SEQUENCE</scope>
    <source>
        <strain evidence="5">Expedition CK06-06</strain>
    </source>
</reference>
<dbReference type="GO" id="GO:0005975">
    <property type="term" value="P:carbohydrate metabolic process"/>
    <property type="evidence" value="ECO:0007669"/>
    <property type="project" value="InterPro"/>
</dbReference>
<dbReference type="GO" id="GO:0046872">
    <property type="term" value="F:metal ion binding"/>
    <property type="evidence" value="ECO:0007669"/>
    <property type="project" value="UniProtKB-KW"/>
</dbReference>
<evidence type="ECO:0000259" key="4">
    <source>
        <dbReference type="Pfam" id="PF02880"/>
    </source>
</evidence>
<feature type="non-terminal residue" evidence="5">
    <location>
        <position position="1"/>
    </location>
</feature>
<comment type="caution">
    <text evidence="5">The sequence shown here is derived from an EMBL/GenBank/DDBJ whole genome shotgun (WGS) entry which is preliminary data.</text>
</comment>
<feature type="domain" description="Alpha-D-phosphohexomutase alpha/beta/alpha" evidence="4">
    <location>
        <begin position="16"/>
        <end position="123"/>
    </location>
</feature>
<dbReference type="Gene3D" id="3.40.120.10">
    <property type="entry name" value="Alpha-D-Glucose-1,6-Bisphosphate, subunit A, domain 3"/>
    <property type="match status" value="2"/>
</dbReference>
<dbReference type="AlphaFoldDB" id="X1V4Q7"/>
<dbReference type="GO" id="GO:0005829">
    <property type="term" value="C:cytosol"/>
    <property type="evidence" value="ECO:0007669"/>
    <property type="project" value="TreeGrafter"/>
</dbReference>
<keyword evidence="2" id="KW-0460">Magnesium</keyword>